<dbReference type="InterPro" id="IPR003680">
    <property type="entry name" value="Flavodoxin_fold"/>
</dbReference>
<dbReference type="PANTHER" id="PTHR47307">
    <property type="entry name" value="GLUTATHIONE-REGULATED POTASSIUM-EFFLUX SYSTEM ANCILLARY PROTEIN KEFG"/>
    <property type="match status" value="1"/>
</dbReference>
<comment type="caution">
    <text evidence="3">The sequence shown here is derived from an EMBL/GenBank/DDBJ whole genome shotgun (WGS) entry which is preliminary data.</text>
</comment>
<dbReference type="SUPFAM" id="SSF54427">
    <property type="entry name" value="NTF2-like"/>
    <property type="match status" value="1"/>
</dbReference>
<organism evidence="3 4">
    <name type="scientific">Photobacterium aquae</name>
    <dbReference type="NCBI Taxonomy" id="1195763"/>
    <lineage>
        <taxon>Bacteria</taxon>
        <taxon>Pseudomonadati</taxon>
        <taxon>Pseudomonadota</taxon>
        <taxon>Gammaproteobacteria</taxon>
        <taxon>Vibrionales</taxon>
        <taxon>Vibrionaceae</taxon>
        <taxon>Photobacterium</taxon>
    </lineage>
</organism>
<name>A0A0J1GUS0_9GAMM</name>
<dbReference type="GO" id="GO:0010181">
    <property type="term" value="F:FMN binding"/>
    <property type="evidence" value="ECO:0007669"/>
    <property type="project" value="TreeGrafter"/>
</dbReference>
<dbReference type="Pfam" id="PF02525">
    <property type="entry name" value="Flavodoxin_2"/>
    <property type="match status" value="1"/>
</dbReference>
<dbReference type="GO" id="GO:0003955">
    <property type="term" value="F:NAD(P)H dehydrogenase (quinone) activity"/>
    <property type="evidence" value="ECO:0007669"/>
    <property type="project" value="TreeGrafter"/>
</dbReference>
<dbReference type="Gene3D" id="3.40.50.360">
    <property type="match status" value="1"/>
</dbReference>
<dbReference type="SUPFAM" id="SSF52218">
    <property type="entry name" value="Flavoproteins"/>
    <property type="match status" value="1"/>
</dbReference>
<dbReference type="RefSeq" id="WP_047880822.1">
    <property type="nucleotide sequence ID" value="NZ_LDOT01000039.1"/>
</dbReference>
<evidence type="ECO:0000313" key="4">
    <source>
        <dbReference type="Proteomes" id="UP000036097"/>
    </source>
</evidence>
<dbReference type="STRING" id="1195763.ABT56_20700"/>
<dbReference type="InterPro" id="IPR046980">
    <property type="entry name" value="KefG/KefF"/>
</dbReference>
<evidence type="ECO:0000313" key="3">
    <source>
        <dbReference type="EMBL" id="KLV03174.1"/>
    </source>
</evidence>
<dbReference type="GO" id="GO:0009055">
    <property type="term" value="F:electron transfer activity"/>
    <property type="evidence" value="ECO:0007669"/>
    <property type="project" value="TreeGrafter"/>
</dbReference>
<accession>A0A0J1GUS0</accession>
<proteinExistence type="predicted"/>
<feature type="domain" description="Flavodoxin-like fold" evidence="2">
    <location>
        <begin position="3"/>
        <end position="156"/>
    </location>
</feature>
<keyword evidence="1" id="KW-0560">Oxidoreductase</keyword>
<dbReference type="InterPro" id="IPR032710">
    <property type="entry name" value="NTF2-like_dom_sf"/>
</dbReference>
<sequence length="320" mass="36521">MSHVLVISGHPNLESSNTNTVILNELERRIDSLEVRRLDSLYPDYQIDIAAEQQALLKADIIVLQFPFYWYSVPALLKKWIDDVFSYNFAYGSKGDKLKGKDFILSFTIGGPAESYDPLGYNHFTIEQIMHPLQQTAYLAGMNYQKPVYSHRMVYIPGVYNELTEVQDRAKAHAVRLAEQINTLAQSSENIIKQQIIEWFATMDKLPENTDSFTVHLANDLMMDMPEGTFNGVNGFRDWYGTARSLFKPGCTHTIEQIDIKPNGDRYEAELRVRLQADTQATSCFNGETINILVNETWQLSLNSEGKMIIHQYHVEPVAG</sequence>
<gene>
    <name evidence="3" type="ORF">ABT56_20700</name>
</gene>
<dbReference type="PANTHER" id="PTHR47307:SF1">
    <property type="entry name" value="GLUTATHIONE-REGULATED POTASSIUM-EFFLUX SYSTEM ANCILLARY PROTEIN KEFG"/>
    <property type="match status" value="1"/>
</dbReference>
<dbReference type="PATRIC" id="fig|1195763.3.peg.4441"/>
<evidence type="ECO:0000259" key="2">
    <source>
        <dbReference type="Pfam" id="PF02525"/>
    </source>
</evidence>
<dbReference type="Proteomes" id="UP000036097">
    <property type="component" value="Unassembled WGS sequence"/>
</dbReference>
<dbReference type="InterPro" id="IPR029039">
    <property type="entry name" value="Flavoprotein-like_sf"/>
</dbReference>
<keyword evidence="4" id="KW-1185">Reference proteome</keyword>
<evidence type="ECO:0000256" key="1">
    <source>
        <dbReference type="ARBA" id="ARBA00023002"/>
    </source>
</evidence>
<protein>
    <submittedName>
        <fullName evidence="3">FMN reductase</fullName>
    </submittedName>
</protein>
<dbReference type="OrthoDB" id="9798454at2"/>
<dbReference type="EMBL" id="LDOT01000039">
    <property type="protein sequence ID" value="KLV03174.1"/>
    <property type="molecule type" value="Genomic_DNA"/>
</dbReference>
<reference evidence="3 4" key="1">
    <citation type="submission" date="2015-05" db="EMBL/GenBank/DDBJ databases">
        <title>Photobacterium galathea sp. nov.</title>
        <authorList>
            <person name="Machado H."/>
            <person name="Gram L."/>
        </authorList>
    </citation>
    <scope>NUCLEOTIDE SEQUENCE [LARGE SCALE GENOMIC DNA]</scope>
    <source>
        <strain evidence="3 4">CGMCC 1.12159</strain>
    </source>
</reference>
<dbReference type="AlphaFoldDB" id="A0A0J1GUS0"/>